<comment type="caution">
    <text evidence="9">The sequence shown here is derived from an EMBL/GenBank/DDBJ whole genome shotgun (WGS) entry which is preliminary data.</text>
</comment>
<dbReference type="InterPro" id="IPR003416">
    <property type="entry name" value="MgtC/SapB/SrpB/YhiD_fam"/>
</dbReference>
<feature type="transmembrane region" description="Helical" evidence="7">
    <location>
        <begin position="50"/>
        <end position="72"/>
    </location>
</feature>
<feature type="transmembrane region" description="Helical" evidence="7">
    <location>
        <begin position="84"/>
        <end position="102"/>
    </location>
</feature>
<evidence type="ECO:0000256" key="2">
    <source>
        <dbReference type="ARBA" id="ARBA00009298"/>
    </source>
</evidence>
<gene>
    <name evidence="9" type="ORF">BJY26_002981</name>
</gene>
<keyword evidence="3" id="KW-1003">Cell membrane</keyword>
<accession>A0A7Z0IIN4</accession>
<dbReference type="InterPro" id="IPR049177">
    <property type="entry name" value="MgtC_SapB_SrpB_YhiD_N"/>
</dbReference>
<organism evidence="9 10">
    <name type="scientific">Spelaeicoccus albus</name>
    <dbReference type="NCBI Taxonomy" id="1280376"/>
    <lineage>
        <taxon>Bacteria</taxon>
        <taxon>Bacillati</taxon>
        <taxon>Actinomycetota</taxon>
        <taxon>Actinomycetes</taxon>
        <taxon>Micrococcales</taxon>
        <taxon>Brevibacteriaceae</taxon>
        <taxon>Spelaeicoccus</taxon>
    </lineage>
</organism>
<keyword evidence="10" id="KW-1185">Reference proteome</keyword>
<dbReference type="PRINTS" id="PR01837">
    <property type="entry name" value="MGTCSAPBPROT"/>
</dbReference>
<keyword evidence="6 7" id="KW-0472">Membrane</keyword>
<evidence type="ECO:0000313" key="10">
    <source>
        <dbReference type="Proteomes" id="UP000539111"/>
    </source>
</evidence>
<dbReference type="Proteomes" id="UP000539111">
    <property type="component" value="Unassembled WGS sequence"/>
</dbReference>
<keyword evidence="4 7" id="KW-0812">Transmembrane</keyword>
<dbReference type="Pfam" id="PF02308">
    <property type="entry name" value="MgtC"/>
    <property type="match status" value="1"/>
</dbReference>
<feature type="transmembrane region" description="Helical" evidence="7">
    <location>
        <begin position="139"/>
        <end position="157"/>
    </location>
</feature>
<protein>
    <submittedName>
        <fullName evidence="9">Putative Mg2+ transporter-C (MgtC) family protein</fullName>
    </submittedName>
</protein>
<evidence type="ECO:0000313" key="9">
    <source>
        <dbReference type="EMBL" id="NYI68675.1"/>
    </source>
</evidence>
<evidence type="ECO:0000259" key="8">
    <source>
        <dbReference type="Pfam" id="PF02308"/>
    </source>
</evidence>
<dbReference type="EMBL" id="JACBZP010000001">
    <property type="protein sequence ID" value="NYI68675.1"/>
    <property type="molecule type" value="Genomic_DNA"/>
</dbReference>
<dbReference type="PANTHER" id="PTHR33778">
    <property type="entry name" value="PROTEIN MGTC"/>
    <property type="match status" value="1"/>
</dbReference>
<evidence type="ECO:0000256" key="5">
    <source>
        <dbReference type="ARBA" id="ARBA00022989"/>
    </source>
</evidence>
<proteinExistence type="inferred from homology"/>
<evidence type="ECO:0000256" key="3">
    <source>
        <dbReference type="ARBA" id="ARBA00022475"/>
    </source>
</evidence>
<evidence type="ECO:0000256" key="6">
    <source>
        <dbReference type="ARBA" id="ARBA00023136"/>
    </source>
</evidence>
<comment type="similarity">
    <text evidence="2">Belongs to the MgtC/SapB family.</text>
</comment>
<evidence type="ECO:0000256" key="4">
    <source>
        <dbReference type="ARBA" id="ARBA00022692"/>
    </source>
</evidence>
<keyword evidence="5 7" id="KW-1133">Transmembrane helix</keyword>
<feature type="transmembrane region" description="Helical" evidence="7">
    <location>
        <begin position="114"/>
        <end position="133"/>
    </location>
</feature>
<name>A0A7Z0IIN4_9MICO</name>
<dbReference type="PANTHER" id="PTHR33778:SF1">
    <property type="entry name" value="MAGNESIUM TRANSPORTER YHID-RELATED"/>
    <property type="match status" value="1"/>
</dbReference>
<feature type="domain" description="MgtC/SapB/SrpB/YhiD N-terminal" evidence="8">
    <location>
        <begin position="26"/>
        <end position="151"/>
    </location>
</feature>
<evidence type="ECO:0000256" key="7">
    <source>
        <dbReference type="SAM" id="Phobius"/>
    </source>
</evidence>
<sequence>MAMIDAAGVWSVGAETHNLEAIGLLAEAFVLSSIIGLERQLRQKSAGLRTHALVGMGAALFALVSGYGFSTLLGDHVILDPSRIAAQIVSGIGFLGAGVIFTRGDVVRGLTTAAAIWVTAAVGMASGAGLPWLALAGTIFYLITTAVITPLLARLPGASAREVIMLRYEDGKGVLRDVLAESTSLGFAAEVLSTDKTDKSEVTMRARFRGRPPLPALIASLTEIDGVISVRTARQDTDQDDD</sequence>
<evidence type="ECO:0000256" key="1">
    <source>
        <dbReference type="ARBA" id="ARBA00004651"/>
    </source>
</evidence>
<reference evidence="9 10" key="1">
    <citation type="submission" date="2020-07" db="EMBL/GenBank/DDBJ databases">
        <title>Sequencing the genomes of 1000 actinobacteria strains.</title>
        <authorList>
            <person name="Klenk H.-P."/>
        </authorList>
    </citation>
    <scope>NUCLEOTIDE SEQUENCE [LARGE SCALE GENOMIC DNA]</scope>
    <source>
        <strain evidence="9 10">DSM 26341</strain>
    </source>
</reference>
<dbReference type="GO" id="GO:0005886">
    <property type="term" value="C:plasma membrane"/>
    <property type="evidence" value="ECO:0007669"/>
    <property type="project" value="UniProtKB-SubCell"/>
</dbReference>
<comment type="subcellular location">
    <subcellularLocation>
        <location evidence="1">Cell membrane</location>
        <topology evidence="1">Multi-pass membrane protein</topology>
    </subcellularLocation>
</comment>
<dbReference type="AlphaFoldDB" id="A0A7Z0IIN4"/>